<protein>
    <submittedName>
        <fullName evidence="2">Uncharacterized protein</fullName>
    </submittedName>
</protein>
<keyword evidence="1" id="KW-1133">Transmembrane helix</keyword>
<dbReference type="Proteomes" id="UP001454036">
    <property type="component" value="Unassembled WGS sequence"/>
</dbReference>
<dbReference type="AlphaFoldDB" id="A0AAV3QUR5"/>
<organism evidence="2 3">
    <name type="scientific">Lithospermum erythrorhizon</name>
    <name type="common">Purple gromwell</name>
    <name type="synonym">Lithospermum officinale var. erythrorhizon</name>
    <dbReference type="NCBI Taxonomy" id="34254"/>
    <lineage>
        <taxon>Eukaryota</taxon>
        <taxon>Viridiplantae</taxon>
        <taxon>Streptophyta</taxon>
        <taxon>Embryophyta</taxon>
        <taxon>Tracheophyta</taxon>
        <taxon>Spermatophyta</taxon>
        <taxon>Magnoliopsida</taxon>
        <taxon>eudicotyledons</taxon>
        <taxon>Gunneridae</taxon>
        <taxon>Pentapetalae</taxon>
        <taxon>asterids</taxon>
        <taxon>lamiids</taxon>
        <taxon>Boraginales</taxon>
        <taxon>Boraginaceae</taxon>
        <taxon>Boraginoideae</taxon>
        <taxon>Lithospermeae</taxon>
        <taxon>Lithospermum</taxon>
    </lineage>
</organism>
<keyword evidence="1" id="KW-0472">Membrane</keyword>
<feature type="transmembrane region" description="Helical" evidence="1">
    <location>
        <begin position="20"/>
        <end position="40"/>
    </location>
</feature>
<accession>A0AAV3QUR5</accession>
<name>A0AAV3QUR5_LITER</name>
<evidence type="ECO:0000313" key="3">
    <source>
        <dbReference type="Proteomes" id="UP001454036"/>
    </source>
</evidence>
<dbReference type="EMBL" id="BAABME010022690">
    <property type="protein sequence ID" value="GAA0166368.1"/>
    <property type="molecule type" value="Genomic_DNA"/>
</dbReference>
<proteinExistence type="predicted"/>
<gene>
    <name evidence="2" type="ORF">LIER_40179</name>
</gene>
<comment type="caution">
    <text evidence="2">The sequence shown here is derived from an EMBL/GenBank/DDBJ whole genome shotgun (WGS) entry which is preliminary data.</text>
</comment>
<keyword evidence="1" id="KW-0812">Transmembrane</keyword>
<evidence type="ECO:0000313" key="2">
    <source>
        <dbReference type="EMBL" id="GAA0166368.1"/>
    </source>
</evidence>
<reference evidence="2 3" key="1">
    <citation type="submission" date="2024-01" db="EMBL/GenBank/DDBJ databases">
        <title>The complete chloroplast genome sequence of Lithospermum erythrorhizon: insights into the phylogenetic relationship among Boraginaceae species and the maternal lineages of purple gromwells.</title>
        <authorList>
            <person name="Okada T."/>
            <person name="Watanabe K."/>
        </authorList>
    </citation>
    <scope>NUCLEOTIDE SEQUENCE [LARGE SCALE GENOMIC DNA]</scope>
</reference>
<evidence type="ECO:0000256" key="1">
    <source>
        <dbReference type="SAM" id="Phobius"/>
    </source>
</evidence>
<sequence length="84" mass="8964">MSTFNGFPLALATDNNASSSYMYSGSLGSCVDIVLGFEYINIQRYTNLGRVIFSGAEFFSFPMGDMRGGKSWSAIGPAAGTKLT</sequence>
<keyword evidence="3" id="KW-1185">Reference proteome</keyword>